<evidence type="ECO:0000313" key="1">
    <source>
        <dbReference type="EMBL" id="AYO55258.1"/>
    </source>
</evidence>
<dbReference type="PROSITE" id="PS51257">
    <property type="entry name" value="PROKAR_LIPOPROTEIN"/>
    <property type="match status" value="1"/>
</dbReference>
<organism evidence="1 2">
    <name type="scientific">Acinetobacter wuhouensis</name>
    <dbReference type="NCBI Taxonomy" id="1879050"/>
    <lineage>
        <taxon>Bacteria</taxon>
        <taxon>Pseudomonadati</taxon>
        <taxon>Pseudomonadota</taxon>
        <taxon>Gammaproteobacteria</taxon>
        <taxon>Moraxellales</taxon>
        <taxon>Moraxellaceae</taxon>
        <taxon>Acinetobacter</taxon>
    </lineage>
</organism>
<protein>
    <recommendedName>
        <fullName evidence="3">Lipoprotein</fullName>
    </recommendedName>
</protein>
<dbReference type="Proteomes" id="UP000279962">
    <property type="component" value="Chromosome"/>
</dbReference>
<evidence type="ECO:0000313" key="2">
    <source>
        <dbReference type="Proteomes" id="UP000279962"/>
    </source>
</evidence>
<gene>
    <name evidence="1" type="ORF">CDG68_17050</name>
</gene>
<dbReference type="AlphaFoldDB" id="A0A3G2T4U5"/>
<name>A0A3G2T4U5_9GAMM</name>
<proteinExistence type="predicted"/>
<accession>A0A3G2T4U5</accession>
<sequence length="103" mass="11707">MLNKKLLFIITLVLLTGCSSKQEKACQEEANVAETVMQARLTYGGFAEATYMLAGDNDELREQLRPMIHDAFEYGRGGTATFEKTKQVFKDKYYQQCMDRPAP</sequence>
<reference evidence="1 2" key="1">
    <citation type="submission" date="2018-10" db="EMBL/GenBank/DDBJ databases">
        <title>The complete genome of Acinetobacter wuhouensis strain WCHAW010062.</title>
        <authorList>
            <person name="Hu Y."/>
            <person name="Long H."/>
            <person name="Feng Y."/>
            <person name="Zong Z."/>
        </authorList>
    </citation>
    <scope>NUCLEOTIDE SEQUENCE [LARGE SCALE GENOMIC DNA]</scope>
    <source>
        <strain evidence="1 2">WCHAW010062</strain>
    </source>
</reference>
<dbReference type="EMBL" id="CP033133">
    <property type="protein sequence ID" value="AYO55258.1"/>
    <property type="molecule type" value="Genomic_DNA"/>
</dbReference>
<evidence type="ECO:0008006" key="3">
    <source>
        <dbReference type="Google" id="ProtNLM"/>
    </source>
</evidence>
<dbReference type="RefSeq" id="WP_087554037.1">
    <property type="nucleotide sequence ID" value="NZ_CP033133.1"/>
</dbReference>